<proteinExistence type="predicted"/>
<protein>
    <recommendedName>
        <fullName evidence="5">BHLH domain-containing protein</fullName>
    </recommendedName>
</protein>
<feature type="compositionally biased region" description="Polar residues" evidence="2">
    <location>
        <begin position="209"/>
        <end position="221"/>
    </location>
</feature>
<name>A0A4Y9Z203_9AGAM</name>
<reference evidence="3 4" key="1">
    <citation type="submission" date="2019-02" db="EMBL/GenBank/DDBJ databases">
        <title>Genome sequencing of the rare red list fungi Dentipellis fragilis.</title>
        <authorList>
            <person name="Buettner E."/>
            <person name="Kellner H."/>
        </authorList>
    </citation>
    <scope>NUCLEOTIDE SEQUENCE [LARGE SCALE GENOMIC DNA]</scope>
    <source>
        <strain evidence="3 4">DSM 105465</strain>
    </source>
</reference>
<dbReference type="Proteomes" id="UP000298327">
    <property type="component" value="Unassembled WGS sequence"/>
</dbReference>
<feature type="coiled-coil region" evidence="1">
    <location>
        <begin position="332"/>
        <end position="370"/>
    </location>
</feature>
<evidence type="ECO:0000256" key="2">
    <source>
        <dbReference type="SAM" id="MobiDB-lite"/>
    </source>
</evidence>
<organism evidence="3 4">
    <name type="scientific">Dentipellis fragilis</name>
    <dbReference type="NCBI Taxonomy" id="205917"/>
    <lineage>
        <taxon>Eukaryota</taxon>
        <taxon>Fungi</taxon>
        <taxon>Dikarya</taxon>
        <taxon>Basidiomycota</taxon>
        <taxon>Agaricomycotina</taxon>
        <taxon>Agaricomycetes</taxon>
        <taxon>Russulales</taxon>
        <taxon>Hericiaceae</taxon>
        <taxon>Dentipellis</taxon>
    </lineage>
</organism>
<sequence length="383" mass="42525">MSRSSYDSSLRSRVNINSPFDSQAAGDSARFPRHEAVANDGPNGYSQAINHANAGSMLVHNQHMGSSNRNESYSQYHVYSYDHQNYQPFPGMTVDTTYPPQSVHQGDSFAAQGWYLSHMPVEGTTGHTHDYSLALPSSGADATNDFQQAPPYPGTIQLAEQPEHESTFNLEQHTAGIPSPGGATSLEDTSPTIQQSMPSPNPPQPGTSESMVVTVQGSTQPELDHQHASTSTILSTNRKKRKVSMMESEEDKAEQKKTKQERAAIKQRLNRERIMGGLAGLNLSLPPGLRSNKKKPDHRVIDNTIPYLQTLKDKVKEFEVLKLEVAALKIGIQQLKEVEERLHSQLAEEKTKHEGEVSELLKELENARSLEHVVTRKEDNRQQ</sequence>
<evidence type="ECO:0008006" key="5">
    <source>
        <dbReference type="Google" id="ProtNLM"/>
    </source>
</evidence>
<accession>A0A4Y9Z203</accession>
<comment type="caution">
    <text evidence="3">The sequence shown here is derived from an EMBL/GenBank/DDBJ whole genome shotgun (WGS) entry which is preliminary data.</text>
</comment>
<feature type="region of interest" description="Disordered" evidence="2">
    <location>
        <begin position="165"/>
        <end position="261"/>
    </location>
</feature>
<evidence type="ECO:0000313" key="3">
    <source>
        <dbReference type="EMBL" id="TFY67891.1"/>
    </source>
</evidence>
<keyword evidence="4" id="KW-1185">Reference proteome</keyword>
<evidence type="ECO:0000256" key="1">
    <source>
        <dbReference type="SAM" id="Coils"/>
    </source>
</evidence>
<keyword evidence="1" id="KW-0175">Coiled coil</keyword>
<dbReference type="AlphaFoldDB" id="A0A4Y9Z203"/>
<gene>
    <name evidence="3" type="ORF">EVG20_g3773</name>
</gene>
<evidence type="ECO:0000313" key="4">
    <source>
        <dbReference type="Proteomes" id="UP000298327"/>
    </source>
</evidence>
<dbReference type="EMBL" id="SEOQ01000178">
    <property type="protein sequence ID" value="TFY67891.1"/>
    <property type="molecule type" value="Genomic_DNA"/>
</dbReference>
<feature type="region of interest" description="Disordered" evidence="2">
    <location>
        <begin position="1"/>
        <end position="49"/>
    </location>
</feature>
<feature type="compositionally biased region" description="Low complexity" evidence="2">
    <location>
        <begin position="1"/>
        <end position="13"/>
    </location>
</feature>